<comment type="caution">
    <text evidence="1">The sequence shown here is derived from an EMBL/GenBank/DDBJ whole genome shotgun (WGS) entry which is preliminary data.</text>
</comment>
<proteinExistence type="predicted"/>
<reference evidence="1 2" key="1">
    <citation type="submission" date="2014-06" db="EMBL/GenBank/DDBJ databases">
        <title>Draft genome sequence of the putrescine producing strain Lactococcus lactis subsp cremoris GE214.</title>
        <authorList>
            <person name="Ladero V."/>
            <person name="Linares D.M."/>
            <person name="del Rio B."/>
            <person name="Mayo B."/>
            <person name="Martin M.C."/>
            <person name="Fernandez M."/>
            <person name="Alvarez M.A."/>
        </authorList>
    </citation>
    <scope>NUCLEOTIDE SEQUENCE [LARGE SCALE GENOMIC DNA]</scope>
    <source>
        <strain evidence="1 2">GE214</strain>
    </source>
</reference>
<evidence type="ECO:0000313" key="1">
    <source>
        <dbReference type="EMBL" id="KEY61223.1"/>
    </source>
</evidence>
<dbReference type="PATRIC" id="fig|1415168.3.peg.2699"/>
<evidence type="ECO:0000313" key="2">
    <source>
        <dbReference type="Proteomes" id="UP000028401"/>
    </source>
</evidence>
<dbReference type="RefSeq" id="WP_042749027.1">
    <property type="nucleotide sequence ID" value="NZ_AZSI01000208.1"/>
</dbReference>
<protein>
    <submittedName>
        <fullName evidence="1">Uncharacterized protein</fullName>
    </submittedName>
</protein>
<accession>A0A084A7E4</accession>
<dbReference type="EMBL" id="AZSI01000208">
    <property type="protein sequence ID" value="KEY61223.1"/>
    <property type="molecule type" value="Genomic_DNA"/>
</dbReference>
<sequence>MIGNRKRWQLPIKAKNAGEELYIHSKAKFHYFTDENKSLCGNHNQLWYVFETYPDERDWKTFDDSVYCSRCLKILKKIEGSGDGQ</sequence>
<name>A0A084A7E4_LACLC</name>
<gene>
    <name evidence="1" type="ORF">U725_02649</name>
</gene>
<dbReference type="Proteomes" id="UP000028401">
    <property type="component" value="Unassembled WGS sequence"/>
</dbReference>
<dbReference type="AlphaFoldDB" id="A0A084A7E4"/>
<organism evidence="1 2">
    <name type="scientific">Lactococcus cremoris subsp. cremoris GE214</name>
    <dbReference type="NCBI Taxonomy" id="1415168"/>
    <lineage>
        <taxon>Bacteria</taxon>
        <taxon>Bacillati</taxon>
        <taxon>Bacillota</taxon>
        <taxon>Bacilli</taxon>
        <taxon>Lactobacillales</taxon>
        <taxon>Streptococcaceae</taxon>
        <taxon>Lactococcus</taxon>
        <taxon>Lactococcus cremoris subsp. cremoris</taxon>
    </lineage>
</organism>